<dbReference type="InterPro" id="IPR036165">
    <property type="entry name" value="YefM-like_sf"/>
</dbReference>
<evidence type="ECO:0008006" key="4">
    <source>
        <dbReference type="Google" id="ProtNLM"/>
    </source>
</evidence>
<proteinExistence type="inferred from homology"/>
<evidence type="ECO:0000256" key="1">
    <source>
        <dbReference type="ARBA" id="ARBA00009981"/>
    </source>
</evidence>
<dbReference type="RefSeq" id="WP_168011450.1">
    <property type="nucleotide sequence ID" value="NZ_JAATEP010000015.1"/>
</dbReference>
<dbReference type="Gene3D" id="1.10.1220.170">
    <property type="match status" value="1"/>
</dbReference>
<dbReference type="SUPFAM" id="SSF143120">
    <property type="entry name" value="YefM-like"/>
    <property type="match status" value="1"/>
</dbReference>
<organism evidence="2 3">
    <name type="scientific">Nonomuraea composti</name>
    <dbReference type="NCBI Taxonomy" id="2720023"/>
    <lineage>
        <taxon>Bacteria</taxon>
        <taxon>Bacillati</taxon>
        <taxon>Actinomycetota</taxon>
        <taxon>Actinomycetes</taxon>
        <taxon>Streptosporangiales</taxon>
        <taxon>Streptosporangiaceae</taxon>
        <taxon>Nonomuraea</taxon>
    </lineage>
</organism>
<sequence length="58" mass="6445">MEIVFKGGYALPVAADEYETHGETAYLLQSPANARRLMESYHAAAEGRHGLHELLDDE</sequence>
<gene>
    <name evidence="2" type="ORF">HCN51_22465</name>
</gene>
<dbReference type="EMBL" id="JAATEP010000015">
    <property type="protein sequence ID" value="NJP92195.1"/>
    <property type="molecule type" value="Genomic_DNA"/>
</dbReference>
<reference evidence="2 3" key="1">
    <citation type="submission" date="2020-03" db="EMBL/GenBank/DDBJ databases">
        <title>WGS of actinomycetes isolated from Thailand.</title>
        <authorList>
            <person name="Thawai C."/>
        </authorList>
    </citation>
    <scope>NUCLEOTIDE SEQUENCE [LARGE SCALE GENOMIC DNA]</scope>
    <source>
        <strain evidence="2 3">FMUSA5-5</strain>
    </source>
</reference>
<name>A0ABX1B6L2_9ACTN</name>
<comment type="caution">
    <text evidence="2">The sequence shown here is derived from an EMBL/GenBank/DDBJ whole genome shotgun (WGS) entry which is preliminary data.</text>
</comment>
<evidence type="ECO:0000313" key="2">
    <source>
        <dbReference type="EMBL" id="NJP92195.1"/>
    </source>
</evidence>
<protein>
    <recommendedName>
        <fullName evidence="4">Antitoxin</fullName>
    </recommendedName>
</protein>
<evidence type="ECO:0000313" key="3">
    <source>
        <dbReference type="Proteomes" id="UP000696294"/>
    </source>
</evidence>
<dbReference type="Proteomes" id="UP000696294">
    <property type="component" value="Unassembled WGS sequence"/>
</dbReference>
<comment type="similarity">
    <text evidence="1">Belongs to the phD/YefM antitoxin family.</text>
</comment>
<keyword evidence="3" id="KW-1185">Reference proteome</keyword>
<accession>A0ABX1B6L2</accession>